<dbReference type="InterPro" id="IPR007314">
    <property type="entry name" value="Cofac_haem-bd_dom"/>
</dbReference>
<gene>
    <name evidence="3" type="ORF">BWR60_04235</name>
</gene>
<keyword evidence="4" id="KW-1185">Reference proteome</keyword>
<dbReference type="OrthoDB" id="9795827at2"/>
<name>A0A211ZT41_9PROT</name>
<accession>A0A211ZT41</accession>
<dbReference type="SUPFAM" id="SSF159501">
    <property type="entry name" value="EreA/ChaN-like"/>
    <property type="match status" value="1"/>
</dbReference>
<dbReference type="STRING" id="1122125.GCA_000423185_05679"/>
<evidence type="ECO:0000256" key="1">
    <source>
        <dbReference type="SAM" id="SignalP"/>
    </source>
</evidence>
<dbReference type="EMBL" id="NHON01000005">
    <property type="protein sequence ID" value="OWJ68346.1"/>
    <property type="molecule type" value="Genomic_DNA"/>
</dbReference>
<evidence type="ECO:0000313" key="4">
    <source>
        <dbReference type="Proteomes" id="UP000196655"/>
    </source>
</evidence>
<feature type="signal peptide" evidence="1">
    <location>
        <begin position="1"/>
        <end position="24"/>
    </location>
</feature>
<organism evidence="3 4">
    <name type="scientific">Inquilinus limosus</name>
    <dbReference type="NCBI Taxonomy" id="171674"/>
    <lineage>
        <taxon>Bacteria</taxon>
        <taxon>Pseudomonadati</taxon>
        <taxon>Pseudomonadota</taxon>
        <taxon>Alphaproteobacteria</taxon>
        <taxon>Rhodospirillales</taxon>
        <taxon>Rhodospirillaceae</taxon>
        <taxon>Inquilinus</taxon>
    </lineage>
</organism>
<dbReference type="Pfam" id="PF04187">
    <property type="entry name" value="Cofac_haem_bdg"/>
    <property type="match status" value="1"/>
</dbReference>
<dbReference type="Proteomes" id="UP000196655">
    <property type="component" value="Unassembled WGS sequence"/>
</dbReference>
<dbReference type="Gene3D" id="3.40.50.11550">
    <property type="match status" value="1"/>
</dbReference>
<keyword evidence="1" id="KW-0732">Signal</keyword>
<reference evidence="4" key="1">
    <citation type="submission" date="2017-05" db="EMBL/GenBank/DDBJ databases">
        <authorList>
            <person name="Macchi M."/>
            <person name="Festa S."/>
            <person name="Coppotelli B.M."/>
            <person name="Morelli I.S."/>
        </authorList>
    </citation>
    <scope>NUCLEOTIDE SEQUENCE [LARGE SCALE GENOMIC DNA]</scope>
    <source>
        <strain evidence="4">I</strain>
    </source>
</reference>
<dbReference type="PROSITE" id="PS51257">
    <property type="entry name" value="PROKAR_LIPOPROTEIN"/>
    <property type="match status" value="1"/>
</dbReference>
<proteinExistence type="predicted"/>
<sequence>MAMRGRILVLALAGLLGWSVGGCATPPPASPARTDGGIVLLGETHDRVTDHHWQLQRIAALREQEPRLAIGLEMVPRGRQAALDAWTAGRLDEAAFLREVDWERSWGFDFGLYRPIFAYARMKHIPLIALNVDRDVVRAVGAEGWAALQARPDLDLGRPVPPSLDYNKYLAAAFAGHGRGAEGDALNRGFRRFVDVQLLWDRAMAARIAEARAAGVPLVVVLAGSGHVRDGIPRQLRDLGYDSSALVAPEPGAQSGI</sequence>
<feature type="domain" description="Haem-binding uptake Tiki superfamily ChaN" evidence="2">
    <location>
        <begin position="37"/>
        <end position="236"/>
    </location>
</feature>
<protein>
    <recommendedName>
        <fullName evidence="2">Haem-binding uptake Tiki superfamily ChaN domain-containing protein</fullName>
    </recommendedName>
</protein>
<comment type="caution">
    <text evidence="3">The sequence shown here is derived from an EMBL/GenBank/DDBJ whole genome shotgun (WGS) entry which is preliminary data.</text>
</comment>
<evidence type="ECO:0000259" key="2">
    <source>
        <dbReference type="Pfam" id="PF04187"/>
    </source>
</evidence>
<dbReference type="CDD" id="cd14727">
    <property type="entry name" value="ChanN-like"/>
    <property type="match status" value="1"/>
</dbReference>
<evidence type="ECO:0000313" key="3">
    <source>
        <dbReference type="EMBL" id="OWJ68346.1"/>
    </source>
</evidence>
<feature type="chain" id="PRO_5012035647" description="Haem-binding uptake Tiki superfamily ChaN domain-containing protein" evidence="1">
    <location>
        <begin position="25"/>
        <end position="257"/>
    </location>
</feature>
<dbReference type="AlphaFoldDB" id="A0A211ZT41"/>